<sequence>MDAQNNWSDRTEFAMEQNELNTADNIDQGAAITASPASRVFDEDFFTQNYSTTRRAIQGRNAYAAWARKLGLTKKDDPEFLRIHDELRRAGENLDKVLANLGDIPLFKLPASEKELDAMTQKPIATAPSQVKVTQPIAVSPPSQDRSDSASQGKKSNKRTRDSEGFISPPKHLTRKAPKANTNQEKIDDAPTPDPDVDRTNNTGNAKQPIRKQPPPPPRPDISGYRKVEPTLQYSAALRGETTERPRATLPPPPSATGDARFNAGMLKDLFEMIADTSANRSARVTAFRNSLPALRVASTDIDRSYIIFEAYCGLL</sequence>
<comment type="caution">
    <text evidence="2">The sequence shown here is derived from an EMBL/GenBank/DDBJ whole genome shotgun (WGS) entry which is preliminary data.</text>
</comment>
<reference evidence="2" key="1">
    <citation type="submission" date="2020-08" db="EMBL/GenBank/DDBJ databases">
        <title>Multicomponent nature underlies the extraordinary mechanical properties of spider dragline silk.</title>
        <authorList>
            <person name="Kono N."/>
            <person name="Nakamura H."/>
            <person name="Mori M."/>
            <person name="Yoshida Y."/>
            <person name="Ohtoshi R."/>
            <person name="Malay A.D."/>
            <person name="Moran D.A.P."/>
            <person name="Tomita M."/>
            <person name="Numata K."/>
            <person name="Arakawa K."/>
        </authorList>
    </citation>
    <scope>NUCLEOTIDE SEQUENCE</scope>
</reference>
<evidence type="ECO:0000256" key="1">
    <source>
        <dbReference type="SAM" id="MobiDB-lite"/>
    </source>
</evidence>
<gene>
    <name evidence="2" type="ORF">NPIL_668001</name>
</gene>
<name>A0A8X6QME8_NEPPI</name>
<dbReference type="EMBL" id="BMAW01083266">
    <property type="protein sequence ID" value="GFU32939.1"/>
    <property type="molecule type" value="Genomic_DNA"/>
</dbReference>
<proteinExistence type="predicted"/>
<evidence type="ECO:0000313" key="2">
    <source>
        <dbReference type="EMBL" id="GFU32939.1"/>
    </source>
</evidence>
<dbReference type="Proteomes" id="UP000887013">
    <property type="component" value="Unassembled WGS sequence"/>
</dbReference>
<accession>A0A8X6QME8</accession>
<feature type="region of interest" description="Disordered" evidence="1">
    <location>
        <begin position="1"/>
        <end position="24"/>
    </location>
</feature>
<protein>
    <submittedName>
        <fullName evidence="2">Uncharacterized protein</fullName>
    </submittedName>
</protein>
<keyword evidence="3" id="KW-1185">Reference proteome</keyword>
<evidence type="ECO:0000313" key="3">
    <source>
        <dbReference type="Proteomes" id="UP000887013"/>
    </source>
</evidence>
<dbReference type="AlphaFoldDB" id="A0A8X6QME8"/>
<organism evidence="2 3">
    <name type="scientific">Nephila pilipes</name>
    <name type="common">Giant wood spider</name>
    <name type="synonym">Nephila maculata</name>
    <dbReference type="NCBI Taxonomy" id="299642"/>
    <lineage>
        <taxon>Eukaryota</taxon>
        <taxon>Metazoa</taxon>
        <taxon>Ecdysozoa</taxon>
        <taxon>Arthropoda</taxon>
        <taxon>Chelicerata</taxon>
        <taxon>Arachnida</taxon>
        <taxon>Araneae</taxon>
        <taxon>Araneomorphae</taxon>
        <taxon>Entelegynae</taxon>
        <taxon>Araneoidea</taxon>
        <taxon>Nephilidae</taxon>
        <taxon>Nephila</taxon>
    </lineage>
</organism>
<feature type="region of interest" description="Disordered" evidence="1">
    <location>
        <begin position="127"/>
        <end position="259"/>
    </location>
</feature>
<feature type="compositionally biased region" description="Polar residues" evidence="1">
    <location>
        <begin position="141"/>
        <end position="154"/>
    </location>
</feature>